<evidence type="ECO:0000256" key="4">
    <source>
        <dbReference type="ARBA" id="ARBA00022989"/>
    </source>
</evidence>
<evidence type="ECO:0000313" key="8">
    <source>
        <dbReference type="Proteomes" id="UP000606008"/>
    </source>
</evidence>
<dbReference type="InterPro" id="IPR004757">
    <property type="entry name" value="EtNH_permease"/>
</dbReference>
<proteinExistence type="predicted"/>
<evidence type="ECO:0000256" key="2">
    <source>
        <dbReference type="ARBA" id="ARBA00022475"/>
    </source>
</evidence>
<evidence type="ECO:0000256" key="1">
    <source>
        <dbReference type="ARBA" id="ARBA00004651"/>
    </source>
</evidence>
<dbReference type="RefSeq" id="WP_166692121.1">
    <property type="nucleotide sequence ID" value="NZ_WAEL01000004.1"/>
</dbReference>
<evidence type="ECO:0000313" key="7">
    <source>
        <dbReference type="EMBL" id="NID10968.1"/>
    </source>
</evidence>
<reference evidence="8" key="2">
    <citation type="submission" date="2023-07" db="EMBL/GenBank/DDBJ databases">
        <authorList>
            <person name="Jung D.-H."/>
        </authorList>
    </citation>
    <scope>NUCLEOTIDE SEQUENCE [LARGE SCALE GENOMIC DNA]</scope>
    <source>
        <strain evidence="8">JA-25</strain>
    </source>
</reference>
<feature type="transmembrane region" description="Helical" evidence="6">
    <location>
        <begin position="230"/>
        <end position="252"/>
    </location>
</feature>
<dbReference type="Pfam" id="PF13520">
    <property type="entry name" value="AA_permease_2"/>
    <property type="match status" value="1"/>
</dbReference>
<dbReference type="EMBL" id="WAEL01000004">
    <property type="protein sequence ID" value="NID10968.1"/>
    <property type="molecule type" value="Genomic_DNA"/>
</dbReference>
<feature type="transmembrane region" description="Helical" evidence="6">
    <location>
        <begin position="351"/>
        <end position="371"/>
    </location>
</feature>
<name>A0ABX0QK01_9BACT</name>
<sequence>MAMNEPAESTGRSLRRVLTTPQLWGIAVGLVISGEYFGWNYGWAVAGTLGFGVATAIVTVFYIAFIFSYTELTTAIPDAGGPFAYAYRAFGPMGGFLAGFATLVDFLLAPPAIAAALGAYAHFLNPALSPLWIGVVAYVVFVGFNMFGIRESANFSLIITILSVAELLVFMILVVPAFKLENVVAHTDTFGWQGVFAALPFAIWFYLAIEGAAMMAEEVKDPRRTIPRAYLLSIGTLVILAVGTMLLCAGAGDWRTLSGIDYPLPETLAMVLGRGHLWTRFFASLGLFGLIASFHCNTLSYSRQIYVLARNGYLPAFLAQVNERFRTPHWALLVGGLVGLIALFTGSTDQIIILSVLGAMMMYAISLLSLLALRKNEPTLERPFQTPFYPLLPLLALVLSVICLLAIVYFNPALSALFVLLGLLSMSLFRLVGRRQVAVKLHVLNEQPATDEAP</sequence>
<feature type="transmembrane region" description="Helical" evidence="6">
    <location>
        <begin position="96"/>
        <end position="121"/>
    </location>
</feature>
<keyword evidence="5 6" id="KW-0472">Membrane</keyword>
<keyword evidence="4 6" id="KW-1133">Transmembrane helix</keyword>
<feature type="transmembrane region" description="Helical" evidence="6">
    <location>
        <begin position="45"/>
        <end position="67"/>
    </location>
</feature>
<evidence type="ECO:0000256" key="3">
    <source>
        <dbReference type="ARBA" id="ARBA00022692"/>
    </source>
</evidence>
<evidence type="ECO:0000256" key="5">
    <source>
        <dbReference type="ARBA" id="ARBA00023136"/>
    </source>
</evidence>
<feature type="transmembrane region" description="Helical" evidence="6">
    <location>
        <begin position="155"/>
        <end position="178"/>
    </location>
</feature>
<dbReference type="Gene3D" id="1.20.1740.10">
    <property type="entry name" value="Amino acid/polyamine transporter I"/>
    <property type="match status" value="1"/>
</dbReference>
<feature type="transmembrane region" description="Helical" evidence="6">
    <location>
        <begin position="21"/>
        <end position="39"/>
    </location>
</feature>
<dbReference type="InterPro" id="IPR002293">
    <property type="entry name" value="AA/rel_permease1"/>
</dbReference>
<comment type="subcellular location">
    <subcellularLocation>
        <location evidence="1">Cell membrane</location>
        <topology evidence="1">Multi-pass membrane protein</topology>
    </subcellularLocation>
</comment>
<reference evidence="8" key="1">
    <citation type="submission" date="2019-09" db="EMBL/GenBank/DDBJ databases">
        <authorList>
            <person name="Jung D.-H."/>
        </authorList>
    </citation>
    <scope>NUCLEOTIDE SEQUENCE [LARGE SCALE GENOMIC DNA]</scope>
    <source>
        <strain evidence="8">JA-25</strain>
    </source>
</reference>
<dbReference type="Proteomes" id="UP000606008">
    <property type="component" value="Unassembled WGS sequence"/>
</dbReference>
<protein>
    <submittedName>
        <fullName evidence="7">Ethanolamine permease</fullName>
    </submittedName>
</protein>
<keyword evidence="3 6" id="KW-0812">Transmembrane</keyword>
<accession>A0ABX0QK01</accession>
<feature type="transmembrane region" description="Helical" evidence="6">
    <location>
        <begin position="277"/>
        <end position="296"/>
    </location>
</feature>
<feature type="transmembrane region" description="Helical" evidence="6">
    <location>
        <begin position="327"/>
        <end position="345"/>
    </location>
</feature>
<evidence type="ECO:0000256" key="6">
    <source>
        <dbReference type="SAM" id="Phobius"/>
    </source>
</evidence>
<keyword evidence="8" id="KW-1185">Reference proteome</keyword>
<dbReference type="PANTHER" id="PTHR42770">
    <property type="entry name" value="AMINO ACID TRANSPORTER-RELATED"/>
    <property type="match status" value="1"/>
</dbReference>
<feature type="transmembrane region" description="Helical" evidence="6">
    <location>
        <begin position="190"/>
        <end position="209"/>
    </location>
</feature>
<feature type="transmembrane region" description="Helical" evidence="6">
    <location>
        <begin position="127"/>
        <end position="148"/>
    </location>
</feature>
<dbReference type="PANTHER" id="PTHR42770:SF7">
    <property type="entry name" value="MEMBRANE PROTEIN"/>
    <property type="match status" value="1"/>
</dbReference>
<organism evidence="7 8">
    <name type="scientific">Fibrivirga algicola</name>
    <dbReference type="NCBI Taxonomy" id="2950420"/>
    <lineage>
        <taxon>Bacteria</taxon>
        <taxon>Pseudomonadati</taxon>
        <taxon>Bacteroidota</taxon>
        <taxon>Cytophagia</taxon>
        <taxon>Cytophagales</taxon>
        <taxon>Spirosomataceae</taxon>
        <taxon>Fibrivirga</taxon>
    </lineage>
</organism>
<dbReference type="PIRSF" id="PIRSF006060">
    <property type="entry name" value="AA_transporter"/>
    <property type="match status" value="1"/>
</dbReference>
<dbReference type="InterPro" id="IPR050367">
    <property type="entry name" value="APC_superfamily"/>
</dbReference>
<keyword evidence="2" id="KW-1003">Cell membrane</keyword>
<feature type="transmembrane region" description="Helical" evidence="6">
    <location>
        <begin position="391"/>
        <end position="410"/>
    </location>
</feature>
<feature type="transmembrane region" description="Helical" evidence="6">
    <location>
        <begin position="416"/>
        <end position="433"/>
    </location>
</feature>
<dbReference type="NCBIfam" id="TIGR00908">
    <property type="entry name" value="2A0305"/>
    <property type="match status" value="1"/>
</dbReference>
<comment type="caution">
    <text evidence="7">The sequence shown here is derived from an EMBL/GenBank/DDBJ whole genome shotgun (WGS) entry which is preliminary data.</text>
</comment>
<gene>
    <name evidence="7" type="primary">eat</name>
    <name evidence="7" type="ORF">F7231_12380</name>
</gene>